<comment type="caution">
    <text evidence="11">The sequence shown here is derived from an EMBL/GenBank/DDBJ whole genome shotgun (WGS) entry which is preliminary data.</text>
</comment>
<dbReference type="RefSeq" id="WP_380737337.1">
    <property type="nucleotide sequence ID" value="NZ_JBHTJP010000032.1"/>
</dbReference>
<evidence type="ECO:0000313" key="11">
    <source>
        <dbReference type="EMBL" id="MFD0976209.1"/>
    </source>
</evidence>
<keyword evidence="4 7" id="KW-0812">Transmembrane</keyword>
<dbReference type="InterPro" id="IPR039426">
    <property type="entry name" value="TonB-dep_rcpt-like"/>
</dbReference>
<feature type="signal peptide" evidence="8">
    <location>
        <begin position="1"/>
        <end position="19"/>
    </location>
</feature>
<dbReference type="Pfam" id="PF07715">
    <property type="entry name" value="Plug"/>
    <property type="match status" value="1"/>
</dbReference>
<sequence length="786" mass="88869">MKSFILFLALFSATLVGSAANDPIILGSVTGTVMDNDLHEPIPYATITVKNETGEIVTGTVSRVDGSFILEKLPAGKYLFEVQFMGYKTYSEEVIISNKKKEFDLGEIYLNAEVALLNDVEVVAERSTIEQRIDRKVVNVGKDLTTTGATASEIMNNIPSVSVDQDGNIALRGNQNVKVLVDGKPTNMDVATLLKQIPSTSIKQIELITNPSAKHDPEGMSGIINIILHKNSNLGFNGNVTTGITVAEKLSSTGSLNMNYRKGKFNFYTNLGANDRNNKLDGYIRNLTTGVTEYPDLEFGNTGYLAKAGVDFYLNDKNVLSFYTNQNLSLQRFNGDFNLDYPAQPSLNYTQVVDTDEENLSSTYNFDFKHDFEKEGHNLELEADLNRYTNDEDTSFEFVGENPPSEDFLDRLDKERLTTLINLDYVNPLSETMKLELGAESRIERSENDYRSTNTNLNDVLYNYDRDIYSFYATFGQNFDKWSYQFGTRMENYNVEAVQQGSKVYEDDYFTFYPSAFLSYTPSEKNSFNLSYSRRVDRPSFNQVNPARQLSTPRLTVKGNPELQPQFTNSIELNYTRKLGRNSISGGVFYRMINDEIDQVIDEDPENPEHLILTFGNAGDSNSYGIELSGNFKPAHFWDLNANFNFYGQSISGFLGSTYVEKETTFYRFQANNSFKVSNRLKLQLFGIYQGPAETIQFKLDDMYFVNIGARYSFWDDKASLSLNVNDIFKTQYQQFSTTLPSAQTGKLARDSRNVYLGFSYRFGGGKNRALQRKQRDDNTASGGMF</sequence>
<organism evidence="11 12">
    <name type="scientific">Salinimicrobium gaetbulicola</name>
    <dbReference type="NCBI Taxonomy" id="999702"/>
    <lineage>
        <taxon>Bacteria</taxon>
        <taxon>Pseudomonadati</taxon>
        <taxon>Bacteroidota</taxon>
        <taxon>Flavobacteriia</taxon>
        <taxon>Flavobacteriales</taxon>
        <taxon>Flavobacteriaceae</taxon>
        <taxon>Salinimicrobium</taxon>
    </lineage>
</organism>
<evidence type="ECO:0000256" key="1">
    <source>
        <dbReference type="ARBA" id="ARBA00004571"/>
    </source>
</evidence>
<dbReference type="Pfam" id="PF13715">
    <property type="entry name" value="CarbopepD_reg_2"/>
    <property type="match status" value="1"/>
</dbReference>
<dbReference type="InterPro" id="IPR008969">
    <property type="entry name" value="CarboxyPept-like_regulatory"/>
</dbReference>
<dbReference type="Gene3D" id="2.40.170.20">
    <property type="entry name" value="TonB-dependent receptor, beta-barrel domain"/>
    <property type="match status" value="1"/>
</dbReference>
<dbReference type="PANTHER" id="PTHR40980">
    <property type="entry name" value="PLUG DOMAIN-CONTAINING PROTEIN"/>
    <property type="match status" value="1"/>
</dbReference>
<keyword evidence="5 7" id="KW-0472">Membrane</keyword>
<evidence type="ECO:0000256" key="6">
    <source>
        <dbReference type="ARBA" id="ARBA00023237"/>
    </source>
</evidence>
<evidence type="ECO:0000256" key="8">
    <source>
        <dbReference type="SAM" id="SignalP"/>
    </source>
</evidence>
<feature type="chain" id="PRO_5047147689" evidence="8">
    <location>
        <begin position="20"/>
        <end position="786"/>
    </location>
</feature>
<evidence type="ECO:0000256" key="4">
    <source>
        <dbReference type="ARBA" id="ARBA00022692"/>
    </source>
</evidence>
<dbReference type="InterPro" id="IPR036942">
    <property type="entry name" value="Beta-barrel_TonB_sf"/>
</dbReference>
<feature type="domain" description="Outer membrane protein beta-barrel" evidence="10">
    <location>
        <begin position="370"/>
        <end position="761"/>
    </location>
</feature>
<name>A0ABW3IEB3_9FLAO</name>
<evidence type="ECO:0000259" key="10">
    <source>
        <dbReference type="Pfam" id="PF14905"/>
    </source>
</evidence>
<evidence type="ECO:0000259" key="9">
    <source>
        <dbReference type="Pfam" id="PF07715"/>
    </source>
</evidence>
<feature type="domain" description="TonB-dependent receptor plug" evidence="9">
    <location>
        <begin position="148"/>
        <end position="222"/>
    </location>
</feature>
<evidence type="ECO:0000256" key="7">
    <source>
        <dbReference type="PROSITE-ProRule" id="PRU01360"/>
    </source>
</evidence>
<evidence type="ECO:0000256" key="2">
    <source>
        <dbReference type="ARBA" id="ARBA00022448"/>
    </source>
</evidence>
<dbReference type="PANTHER" id="PTHR40980:SF4">
    <property type="entry name" value="TONB-DEPENDENT RECEPTOR-LIKE BETA-BARREL DOMAIN-CONTAINING PROTEIN"/>
    <property type="match status" value="1"/>
</dbReference>
<dbReference type="InterPro" id="IPR041700">
    <property type="entry name" value="OMP_b-brl_3"/>
</dbReference>
<reference evidence="12" key="1">
    <citation type="journal article" date="2019" name="Int. J. Syst. Evol. Microbiol.">
        <title>The Global Catalogue of Microorganisms (GCM) 10K type strain sequencing project: providing services to taxonomists for standard genome sequencing and annotation.</title>
        <authorList>
            <consortium name="The Broad Institute Genomics Platform"/>
            <consortium name="The Broad Institute Genome Sequencing Center for Infectious Disease"/>
            <person name="Wu L."/>
            <person name="Ma J."/>
        </authorList>
    </citation>
    <scope>NUCLEOTIDE SEQUENCE [LARGE SCALE GENOMIC DNA]</scope>
    <source>
        <strain evidence="12">CCUG 60898</strain>
    </source>
</reference>
<proteinExistence type="inferred from homology"/>
<dbReference type="Gene3D" id="2.60.40.1120">
    <property type="entry name" value="Carboxypeptidase-like, regulatory domain"/>
    <property type="match status" value="1"/>
</dbReference>
<accession>A0ABW3IEB3</accession>
<dbReference type="Pfam" id="PF14905">
    <property type="entry name" value="OMP_b-brl_3"/>
    <property type="match status" value="1"/>
</dbReference>
<comment type="subcellular location">
    <subcellularLocation>
        <location evidence="1 7">Cell outer membrane</location>
        <topology evidence="1 7">Multi-pass membrane protein</topology>
    </subcellularLocation>
</comment>
<evidence type="ECO:0000256" key="5">
    <source>
        <dbReference type="ARBA" id="ARBA00023136"/>
    </source>
</evidence>
<protein>
    <submittedName>
        <fullName evidence="11">TonB-dependent receptor domain-containing protein</fullName>
    </submittedName>
</protein>
<dbReference type="InterPro" id="IPR012910">
    <property type="entry name" value="Plug_dom"/>
</dbReference>
<comment type="similarity">
    <text evidence="7">Belongs to the TonB-dependent receptor family.</text>
</comment>
<evidence type="ECO:0000313" key="12">
    <source>
        <dbReference type="Proteomes" id="UP001597100"/>
    </source>
</evidence>
<dbReference type="Gene3D" id="2.170.130.10">
    <property type="entry name" value="TonB-dependent receptor, plug domain"/>
    <property type="match status" value="1"/>
</dbReference>
<dbReference type="EMBL" id="JBHTJP010000032">
    <property type="protein sequence ID" value="MFD0976209.1"/>
    <property type="molecule type" value="Genomic_DNA"/>
</dbReference>
<keyword evidence="11" id="KW-0675">Receptor</keyword>
<keyword evidence="12" id="KW-1185">Reference proteome</keyword>
<keyword evidence="2 7" id="KW-0813">Transport</keyword>
<gene>
    <name evidence="11" type="ORF">ACFQ1G_05325</name>
</gene>
<dbReference type="Proteomes" id="UP001597100">
    <property type="component" value="Unassembled WGS sequence"/>
</dbReference>
<keyword evidence="3 7" id="KW-1134">Transmembrane beta strand</keyword>
<dbReference type="InterPro" id="IPR037066">
    <property type="entry name" value="Plug_dom_sf"/>
</dbReference>
<dbReference type="SUPFAM" id="SSF56935">
    <property type="entry name" value="Porins"/>
    <property type="match status" value="1"/>
</dbReference>
<dbReference type="SUPFAM" id="SSF49464">
    <property type="entry name" value="Carboxypeptidase regulatory domain-like"/>
    <property type="match status" value="1"/>
</dbReference>
<keyword evidence="6 7" id="KW-0998">Cell outer membrane</keyword>
<dbReference type="PROSITE" id="PS52016">
    <property type="entry name" value="TONB_DEPENDENT_REC_3"/>
    <property type="match status" value="1"/>
</dbReference>
<keyword evidence="8" id="KW-0732">Signal</keyword>
<evidence type="ECO:0000256" key="3">
    <source>
        <dbReference type="ARBA" id="ARBA00022452"/>
    </source>
</evidence>